<dbReference type="GO" id="GO:0000932">
    <property type="term" value="C:P-body"/>
    <property type="evidence" value="ECO:0007669"/>
    <property type="project" value="UniProtKB-ARBA"/>
</dbReference>
<dbReference type="GO" id="GO:0004518">
    <property type="term" value="F:nuclease activity"/>
    <property type="evidence" value="ECO:0007669"/>
    <property type="project" value="UniProtKB-KW"/>
</dbReference>
<dbReference type="FunFam" id="1.10.238.10:FF:000138">
    <property type="entry name" value="Calcium-binding mitochondrial carrier protein SCaMC-1"/>
    <property type="match status" value="1"/>
</dbReference>
<feature type="region of interest" description="Disordered" evidence="22">
    <location>
        <begin position="1517"/>
        <end position="1555"/>
    </location>
</feature>
<keyword evidence="15" id="KW-0256">Endoplasmic reticulum</keyword>
<dbReference type="GO" id="GO:0009651">
    <property type="term" value="P:response to salt stress"/>
    <property type="evidence" value="ECO:0007669"/>
    <property type="project" value="UniProtKB-ARBA"/>
</dbReference>
<dbReference type="InterPro" id="IPR018247">
    <property type="entry name" value="EF_Hand_1_Ca_BS"/>
</dbReference>
<evidence type="ECO:0000256" key="11">
    <source>
        <dbReference type="ARBA" id="ARBA00022723"/>
    </source>
</evidence>
<feature type="domain" description="TNase-like" evidence="25">
    <location>
        <begin position="1154"/>
        <end position="1281"/>
    </location>
</feature>
<keyword evidence="27" id="KW-1185">Reference proteome</keyword>
<keyword evidence="14" id="KW-0378">Hydrolase</keyword>
<name>A0AAV6MY47_9ROSI</name>
<dbReference type="CDD" id="cd20443">
    <property type="entry name" value="Tudor_AtTudor1-like"/>
    <property type="match status" value="1"/>
</dbReference>
<dbReference type="InterPro" id="IPR002999">
    <property type="entry name" value="Tudor"/>
</dbReference>
<evidence type="ECO:0000256" key="7">
    <source>
        <dbReference type="ARBA" id="ARBA00022490"/>
    </source>
</evidence>
<dbReference type="Proteomes" id="UP000685013">
    <property type="component" value="Chromosome 10"/>
</dbReference>
<dbReference type="GO" id="GO:0010372">
    <property type="term" value="P:positive regulation of gibberellin biosynthetic process"/>
    <property type="evidence" value="ECO:0007669"/>
    <property type="project" value="UniProtKB-ARBA"/>
</dbReference>
<feature type="repeat" description="Solcar" evidence="21">
    <location>
        <begin position="281"/>
        <end position="364"/>
    </location>
</feature>
<evidence type="ECO:0000256" key="8">
    <source>
        <dbReference type="ARBA" id="ARBA00022553"/>
    </source>
</evidence>
<evidence type="ECO:0000256" key="17">
    <source>
        <dbReference type="ARBA" id="ARBA00022989"/>
    </source>
</evidence>
<feature type="domain" description="EF-hand" evidence="23">
    <location>
        <begin position="183"/>
        <end position="213"/>
    </location>
</feature>
<evidence type="ECO:0000256" key="20">
    <source>
        <dbReference type="ARBA" id="ARBA00023136"/>
    </source>
</evidence>
<keyword evidence="18" id="KW-0007">Acetylation</keyword>
<dbReference type="Pfam" id="PF00153">
    <property type="entry name" value="Mito_carr"/>
    <property type="match status" value="3"/>
</dbReference>
<evidence type="ECO:0000256" key="2">
    <source>
        <dbReference type="ARBA" id="ARBA00004448"/>
    </source>
</evidence>
<dbReference type="GO" id="GO:0005315">
    <property type="term" value="F:phosphate transmembrane transporter activity"/>
    <property type="evidence" value="ECO:0007669"/>
    <property type="project" value="UniProtKB-ARBA"/>
</dbReference>
<keyword evidence="17" id="KW-1133">Transmembrane helix</keyword>
<keyword evidence="9 21" id="KW-0812">Transmembrane</keyword>
<feature type="region of interest" description="Disordered" evidence="22">
    <location>
        <begin position="793"/>
        <end position="826"/>
    </location>
</feature>
<dbReference type="SMART" id="SM00318">
    <property type="entry name" value="SNc"/>
    <property type="match status" value="4"/>
</dbReference>
<comment type="similarity">
    <text evidence="5">Belongs to the mitochondrial carrier (TC 2.A.29) family.</text>
</comment>
<dbReference type="GO" id="GO:0005743">
    <property type="term" value="C:mitochondrial inner membrane"/>
    <property type="evidence" value="ECO:0007669"/>
    <property type="project" value="UniProtKB-SubCell"/>
</dbReference>
<dbReference type="PANTHER" id="PTHR12302:SF2">
    <property type="entry name" value="STAPHYLOCOCCAL NUCLEASE DOMAIN-CONTAINING PROTEIN 1"/>
    <property type="match status" value="1"/>
</dbReference>
<dbReference type="FunFam" id="2.40.50.90:FF:000015">
    <property type="entry name" value="Ribonuclease"/>
    <property type="match status" value="1"/>
</dbReference>
<dbReference type="GO" id="GO:0080122">
    <property type="term" value="F:AMP transmembrane transporter activity"/>
    <property type="evidence" value="ECO:0007669"/>
    <property type="project" value="UniProtKB-ARBA"/>
</dbReference>
<feature type="domain" description="EF-hand" evidence="23">
    <location>
        <begin position="214"/>
        <end position="249"/>
    </location>
</feature>
<keyword evidence="11" id="KW-0479">Metal-binding</keyword>
<evidence type="ECO:0000259" key="24">
    <source>
        <dbReference type="PROSITE" id="PS50304"/>
    </source>
</evidence>
<feature type="domain" description="TNase-like" evidence="25">
    <location>
        <begin position="756"/>
        <end position="936"/>
    </location>
</feature>
<feature type="domain" description="Tudor" evidence="24">
    <location>
        <begin position="1347"/>
        <end position="1412"/>
    </location>
</feature>
<dbReference type="GO" id="GO:0005783">
    <property type="term" value="C:endoplasmic reticulum"/>
    <property type="evidence" value="ECO:0007669"/>
    <property type="project" value="UniProtKB-SubCell"/>
</dbReference>
<dbReference type="FunFam" id="1.50.40.10:FF:000067">
    <property type="entry name" value="Mitochondrial substrate carrier family protein"/>
    <property type="match status" value="1"/>
</dbReference>
<comment type="subcellular location">
    <subcellularLocation>
        <location evidence="4">Cytoplasm</location>
        <location evidence="4">Perinuclear region</location>
    </subcellularLocation>
    <subcellularLocation>
        <location evidence="3">Cytoplasmic granule</location>
    </subcellularLocation>
    <subcellularLocation>
        <location evidence="1">Endoplasmic reticulum</location>
    </subcellularLocation>
    <subcellularLocation>
        <location evidence="2">Mitochondrion inner membrane</location>
        <topology evidence="2">Multi-pass membrane protein</topology>
    </subcellularLocation>
</comment>
<reference evidence="26 27" key="1">
    <citation type="journal article" date="2021" name="Hortic Res">
        <title>The domestication of Cucurbita argyrosperma as revealed by the genome of its wild relative.</title>
        <authorList>
            <person name="Barrera-Redondo J."/>
            <person name="Sanchez-de la Vega G."/>
            <person name="Aguirre-Liguori J.A."/>
            <person name="Castellanos-Morales G."/>
            <person name="Gutierrez-Guerrero Y.T."/>
            <person name="Aguirre-Dugua X."/>
            <person name="Aguirre-Planter E."/>
            <person name="Tenaillon M.I."/>
            <person name="Lira-Saade R."/>
            <person name="Eguiarte L.E."/>
        </authorList>
    </citation>
    <scope>NUCLEOTIDE SEQUENCE [LARGE SCALE GENOMIC DNA]</scope>
    <source>
        <strain evidence="26">JBR-2021</strain>
    </source>
</reference>
<dbReference type="GO" id="GO:0048471">
    <property type="term" value="C:perinuclear region of cytoplasm"/>
    <property type="evidence" value="ECO:0007669"/>
    <property type="project" value="UniProtKB-SubCell"/>
</dbReference>
<dbReference type="FunFam" id="2.40.50.90:FF:000010">
    <property type="entry name" value="Ribonuclease"/>
    <property type="match status" value="1"/>
</dbReference>
<evidence type="ECO:0000256" key="3">
    <source>
        <dbReference type="ARBA" id="ARBA00004463"/>
    </source>
</evidence>
<dbReference type="FunFam" id="2.30.30.140:FF:000018">
    <property type="entry name" value="Serine/threonine-protein kinase 31"/>
    <property type="match status" value="1"/>
</dbReference>
<dbReference type="PROSITE" id="PS50304">
    <property type="entry name" value="TUDOR"/>
    <property type="match status" value="1"/>
</dbReference>
<evidence type="ECO:0000256" key="14">
    <source>
        <dbReference type="ARBA" id="ARBA00022801"/>
    </source>
</evidence>
<dbReference type="PROSITE" id="PS50920">
    <property type="entry name" value="SOLCAR"/>
    <property type="match status" value="3"/>
</dbReference>
<evidence type="ECO:0000256" key="12">
    <source>
        <dbReference type="ARBA" id="ARBA00022737"/>
    </source>
</evidence>
<evidence type="ECO:0000313" key="26">
    <source>
        <dbReference type="EMBL" id="KAG6589333.1"/>
    </source>
</evidence>
<dbReference type="GO" id="GO:0006397">
    <property type="term" value="P:mRNA processing"/>
    <property type="evidence" value="ECO:0007669"/>
    <property type="project" value="UniProtKB-ARBA"/>
</dbReference>
<evidence type="ECO:0000256" key="21">
    <source>
        <dbReference type="PROSITE-ProRule" id="PRU00282"/>
    </source>
</evidence>
<evidence type="ECO:0000256" key="9">
    <source>
        <dbReference type="ARBA" id="ARBA00022692"/>
    </source>
</evidence>
<dbReference type="Pfam" id="PF00567">
    <property type="entry name" value="TUDOR"/>
    <property type="match status" value="1"/>
</dbReference>
<feature type="non-terminal residue" evidence="26">
    <location>
        <position position="1"/>
    </location>
</feature>
<keyword evidence="12" id="KW-0677">Repeat</keyword>
<keyword evidence="13" id="KW-0999">Mitochondrion inner membrane</keyword>
<dbReference type="FunFam" id="1.10.238.10:FF:000370">
    <property type="entry name" value="Mitochondrial substrate carrier family protein"/>
    <property type="match status" value="1"/>
</dbReference>
<feature type="repeat" description="Solcar" evidence="21">
    <location>
        <begin position="376"/>
        <end position="463"/>
    </location>
</feature>
<dbReference type="GO" id="GO:0015217">
    <property type="term" value="F:ADP transmembrane transporter activity"/>
    <property type="evidence" value="ECO:0007669"/>
    <property type="project" value="UniProtKB-ARBA"/>
</dbReference>
<dbReference type="InterPro" id="IPR018108">
    <property type="entry name" value="MCP_transmembrane"/>
</dbReference>
<dbReference type="FunFam" id="2.40.50.90:FF:000011">
    <property type="entry name" value="Ribonuclease"/>
    <property type="match status" value="1"/>
</dbReference>
<evidence type="ECO:0000256" key="22">
    <source>
        <dbReference type="SAM" id="MobiDB-lite"/>
    </source>
</evidence>
<keyword evidence="19" id="KW-0496">Mitochondrion</keyword>
<dbReference type="SMART" id="SM00333">
    <property type="entry name" value="TUDOR"/>
    <property type="match status" value="1"/>
</dbReference>
<evidence type="ECO:0000259" key="23">
    <source>
        <dbReference type="PROSITE" id="PS50222"/>
    </source>
</evidence>
<dbReference type="GO" id="GO:0005829">
    <property type="term" value="C:cytosol"/>
    <property type="evidence" value="ECO:0007669"/>
    <property type="project" value="UniProtKB-ARBA"/>
</dbReference>
<keyword evidence="6" id="KW-0813">Transport</keyword>
<dbReference type="GO" id="GO:0034605">
    <property type="term" value="P:cellular response to heat"/>
    <property type="evidence" value="ECO:0007669"/>
    <property type="project" value="UniProtKB-ARBA"/>
</dbReference>
<dbReference type="GO" id="GO:0005635">
    <property type="term" value="C:nuclear envelope"/>
    <property type="evidence" value="ECO:0007669"/>
    <property type="project" value="UniProtKB-ARBA"/>
</dbReference>
<feature type="repeat" description="Solcar" evidence="21">
    <location>
        <begin position="474"/>
        <end position="562"/>
    </location>
</feature>
<dbReference type="Pfam" id="PF13202">
    <property type="entry name" value="EF-hand_5"/>
    <property type="match status" value="1"/>
</dbReference>
<evidence type="ECO:0000256" key="13">
    <source>
        <dbReference type="ARBA" id="ARBA00022792"/>
    </source>
</evidence>
<dbReference type="PROSITE" id="PS00018">
    <property type="entry name" value="EF_HAND_1"/>
    <property type="match status" value="2"/>
</dbReference>
<dbReference type="EMBL" id="JAGKQH010000010">
    <property type="protein sequence ID" value="KAG6589333.1"/>
    <property type="molecule type" value="Genomic_DNA"/>
</dbReference>
<dbReference type="GO" id="GO:0005509">
    <property type="term" value="F:calcium ion binding"/>
    <property type="evidence" value="ECO:0007669"/>
    <property type="project" value="InterPro"/>
</dbReference>
<keyword evidence="7" id="KW-0963">Cytoplasm</keyword>
<evidence type="ECO:0000256" key="19">
    <source>
        <dbReference type="ARBA" id="ARBA00023128"/>
    </source>
</evidence>
<dbReference type="GO" id="GO:0006402">
    <property type="term" value="P:mRNA catabolic process"/>
    <property type="evidence" value="ECO:0007669"/>
    <property type="project" value="UniProtKB-ARBA"/>
</dbReference>
<feature type="domain" description="EF-hand" evidence="23">
    <location>
        <begin position="147"/>
        <end position="182"/>
    </location>
</feature>
<protein>
    <submittedName>
        <fullName evidence="26">Ribonuclease TUDOR 1</fullName>
    </submittedName>
</protein>
<dbReference type="InterPro" id="IPR016071">
    <property type="entry name" value="Staphylococal_nuclease_OB-fold"/>
</dbReference>
<dbReference type="GO" id="GO:0035435">
    <property type="term" value="P:phosphate ion transmembrane transport"/>
    <property type="evidence" value="ECO:0007669"/>
    <property type="project" value="UniProtKB-ARBA"/>
</dbReference>
<dbReference type="PANTHER" id="PTHR12302">
    <property type="entry name" value="EBNA2 BINDING PROTEIN P100"/>
    <property type="match status" value="1"/>
</dbReference>
<evidence type="ECO:0000256" key="15">
    <source>
        <dbReference type="ARBA" id="ARBA00022824"/>
    </source>
</evidence>
<dbReference type="InterPro" id="IPR002048">
    <property type="entry name" value="EF_hand_dom"/>
</dbReference>
<keyword evidence="8" id="KW-0597">Phosphoprotein</keyword>
<evidence type="ECO:0000256" key="6">
    <source>
        <dbReference type="ARBA" id="ARBA00022448"/>
    </source>
</evidence>
<gene>
    <name evidence="26" type="primary">TSN1</name>
    <name evidence="26" type="ORF">SDJN03_14756</name>
</gene>
<keyword evidence="16" id="KW-0106">Calcium</keyword>
<dbReference type="Pfam" id="PF13499">
    <property type="entry name" value="EF-hand_7"/>
    <property type="match status" value="1"/>
</dbReference>
<evidence type="ECO:0000313" key="27">
    <source>
        <dbReference type="Proteomes" id="UP000685013"/>
    </source>
</evidence>
<dbReference type="PROSITE" id="PS50222">
    <property type="entry name" value="EF_HAND_2"/>
    <property type="match status" value="3"/>
</dbReference>
<dbReference type="SMART" id="SM00054">
    <property type="entry name" value="EFh"/>
    <property type="match status" value="4"/>
</dbReference>
<evidence type="ECO:0000256" key="16">
    <source>
        <dbReference type="ARBA" id="ARBA00022837"/>
    </source>
</evidence>
<dbReference type="InterPro" id="IPR047395">
    <property type="entry name" value="Tudor_AtTudor1-like"/>
</dbReference>
<sequence length="1555" mass="172020">MSVDSSSVAVLPPEPAVPIDPTEELRVFEADPRNWEVAFGFPVITLCHLLAAAKPWTLEPEITLVFQNMDAKEAAFSGNPRRPTDCCNPVKQLGPISLEHVLLALRESKEERDLRTRSLFNFFDAANLGYLDYAQIEAGLLALQIPAEYKYAKDLLKVCDANRDGRVDYQEFRRYMDVKELELYRIFQAIDVEHNGCILPEELWDALVQAGIEIDDEELARFVEHVDKDNNGIITFEEWRDFLLFYPHEATIENIYHHWERVCLVDIGEQAVIPEGISKYVHPFRYFIAGGIAGAASRTATAPLDRLKVVLQVQTTRAWIMPAIKKIWKEDGLLGFFRGNGLNVVKVAPESAIKFYTYEMLKGMIANSRDEEKRDIGTAGRLFSGGIAGAVAQTAIYPLDLLKTRLQTFSCEGEKVPKLGKLTKDLWVHEGPRVFYKGLVPSLLGIIPYAGIDLAAYETLKDVSKTYILQDSDPGPLVQLACGTISGALGATCVYPLQVIRTRMQAQSSNRGAAYQGMTDVFWQTLKREGYGGFYKAVEMASSSAGAATGWYRGRVKAVPSGDCLVITAMTSSKAGPTPEKTITLSSLIAPRLYICTHVDSKVDCFMSSGFVGFIISRGWGNRLDGVVSMSHLHGKVENTCESYALERRLPLEWTILCHPLVESSVLFFLGDKNIAALVVSEGWAKVREQGQQKGEVSPYLAELLRLEDQAKQQGFGRWSKVPGSAEASIRNLPPSAIGDPNNLDAMGLLAANKGKPMEGIVEQVRDGSTVRVYLLPEFQFVQVFIAGIQSPSMGRRPPPDTVAETDNSSNDLNGEVSAEPRASLTSAQRLAVSTTSSGEVAPETFGVEAKHFTEIRVLNRDVRIVLEGVDKFSNLIGSVYYSDGETAKDLALELVENGLAKYVEWSANMMEEDAKRRLKAAELQAKKTRLRLWANYVPPPTNSKAIHDQNFMGKVVEVVSGDCIIVADDSVPYGSPLAERRVNLSSIRCPKMGNPRRDEKPAPYAREAKEFLRTRLIGRQVKVQMEYSRKVSMVEGPATAPDSRVMDFGSVFLLSSTKAEDEDTSAQDSSGQQAGVNVAELVVSRGFGTVIRHRDFEERSNYYDALLAAESRSIAGKKGIHSAKDPPVMHVTDLLTAPAKKSRDFLPFLHRSRRIPAVVEYVLSGHRFKLLIPKETCSIAFAFSGVRCPGRDEPYSDEAIAIMRRKIMQRDVEIEVETVDRTGTFLGSLWEARTNMAVVLVEAGLAKIQTSFSSDRMPDAHLLEQAERSAKRQKLKIWENYVEGEEVPNGAAVESKQKEVLKVIVTEVLGGGKFYVQTIGDQKVTSLQKQLAALNLQEVPLIGAFSPKKGDIVLAQFSADNSWNRAMIINTPRGAAESLKDMFEVFYIDFGNQEAVPYGRLRPVDPSMSSAPGLAQLCSLAHIKVPSLDEDFGQEAAEYLSDYMLNGATEFVATIEEKDTSGGKVKGQGTGNILIVTLVAVGSEHSLNALMLQEGLARLEKRKKWESKERQIAFGSLEGYQEEARTDRRGMWQYGDIQSDEEDAGPVRKPGGRR</sequence>
<proteinExistence type="inferred from homology"/>
<evidence type="ECO:0000256" key="18">
    <source>
        <dbReference type="ARBA" id="ARBA00022990"/>
    </source>
</evidence>
<evidence type="ECO:0000259" key="25">
    <source>
        <dbReference type="PROSITE" id="PS50830"/>
    </source>
</evidence>
<dbReference type="Pfam" id="PF00565">
    <property type="entry name" value="SNase"/>
    <property type="match status" value="3"/>
</dbReference>
<dbReference type="GO" id="GO:0003729">
    <property type="term" value="F:mRNA binding"/>
    <property type="evidence" value="ECO:0007669"/>
    <property type="project" value="UniProtKB-ARBA"/>
</dbReference>
<keyword evidence="20 21" id="KW-0472">Membrane</keyword>
<dbReference type="PROSITE" id="PS50830">
    <property type="entry name" value="TNASE_3"/>
    <property type="match status" value="3"/>
</dbReference>
<comment type="caution">
    <text evidence="26">The sequence shown here is derived from an EMBL/GenBank/DDBJ whole genome shotgun (WGS) entry which is preliminary data.</text>
</comment>
<organism evidence="26 27">
    <name type="scientific">Cucurbita argyrosperma subsp. sororia</name>
    <dbReference type="NCBI Taxonomy" id="37648"/>
    <lineage>
        <taxon>Eukaryota</taxon>
        <taxon>Viridiplantae</taxon>
        <taxon>Streptophyta</taxon>
        <taxon>Embryophyta</taxon>
        <taxon>Tracheophyta</taxon>
        <taxon>Spermatophyta</taxon>
        <taxon>Magnoliopsida</taxon>
        <taxon>eudicotyledons</taxon>
        <taxon>Gunneridae</taxon>
        <taxon>Pentapetalae</taxon>
        <taxon>rosids</taxon>
        <taxon>fabids</taxon>
        <taxon>Cucurbitales</taxon>
        <taxon>Cucurbitaceae</taxon>
        <taxon>Cucurbiteae</taxon>
        <taxon>Cucurbita</taxon>
    </lineage>
</organism>
<dbReference type="GO" id="GO:0010494">
    <property type="term" value="C:cytoplasmic stress granule"/>
    <property type="evidence" value="ECO:0007669"/>
    <property type="project" value="UniProtKB-ARBA"/>
</dbReference>
<evidence type="ECO:0000256" key="4">
    <source>
        <dbReference type="ARBA" id="ARBA00004556"/>
    </source>
</evidence>
<keyword evidence="10" id="KW-0540">Nuclease</keyword>
<evidence type="ECO:0000256" key="1">
    <source>
        <dbReference type="ARBA" id="ARBA00004240"/>
    </source>
</evidence>
<accession>A0AAV6MY47</accession>
<dbReference type="GO" id="GO:0005347">
    <property type="term" value="F:ATP transmembrane transporter activity"/>
    <property type="evidence" value="ECO:0007669"/>
    <property type="project" value="UniProtKB-ARBA"/>
</dbReference>
<feature type="domain" description="TNase-like" evidence="25">
    <location>
        <begin position="950"/>
        <end position="1124"/>
    </location>
</feature>
<evidence type="ECO:0000256" key="10">
    <source>
        <dbReference type="ARBA" id="ARBA00022722"/>
    </source>
</evidence>
<evidence type="ECO:0000256" key="5">
    <source>
        <dbReference type="ARBA" id="ARBA00006375"/>
    </source>
</evidence>
<dbReference type="GO" id="GO:0016787">
    <property type="term" value="F:hydrolase activity"/>
    <property type="evidence" value="ECO:0007669"/>
    <property type="project" value="UniProtKB-KW"/>
</dbReference>